<dbReference type="EMBL" id="PJCG01000011">
    <property type="protein sequence ID" value="PKI24534.1"/>
    <property type="molecule type" value="Genomic_DNA"/>
</dbReference>
<gene>
    <name evidence="1" type="ORF">CXB65_09880</name>
</gene>
<dbReference type="Proteomes" id="UP000233399">
    <property type="component" value="Unassembled WGS sequence"/>
</dbReference>
<name>A0A2N1IUX0_9PSED</name>
<sequence>METGLTPLKLFDMVALRQAQIGYRWINTTDGALLSDEWPAQDLVIMDDMGGGKPVIAVTNVEKTPVFASYDVVEPFQIAESLADFILALSRLIDVVYGEFNIFDVSDDDGVSDAFMARLNSEIGPILGEDNRSRFVGYFYG</sequence>
<organism evidence="1 2">
    <name type="scientific">Pseudomonas monteilii</name>
    <dbReference type="NCBI Taxonomy" id="76759"/>
    <lineage>
        <taxon>Bacteria</taxon>
        <taxon>Pseudomonadati</taxon>
        <taxon>Pseudomonadota</taxon>
        <taxon>Gammaproteobacteria</taxon>
        <taxon>Pseudomonadales</taxon>
        <taxon>Pseudomonadaceae</taxon>
        <taxon>Pseudomonas</taxon>
    </lineage>
</organism>
<proteinExistence type="predicted"/>
<evidence type="ECO:0000313" key="1">
    <source>
        <dbReference type="EMBL" id="PKI24534.1"/>
    </source>
</evidence>
<reference evidence="1 2" key="1">
    <citation type="submission" date="2017-12" db="EMBL/GenBank/DDBJ databases">
        <title>Isolation and characterization of an aerobic denitrifying Pseudomonas monteilii CY06 from aquaculture ponds.</title>
        <authorList>
            <person name="Ma Q."/>
            <person name="Cai Y."/>
            <person name="He Z."/>
        </authorList>
    </citation>
    <scope>NUCLEOTIDE SEQUENCE [LARGE SCALE GENOMIC DNA]</scope>
    <source>
        <strain evidence="1 2">CY06</strain>
    </source>
</reference>
<evidence type="ECO:0000313" key="2">
    <source>
        <dbReference type="Proteomes" id="UP000233399"/>
    </source>
</evidence>
<protein>
    <submittedName>
        <fullName evidence="1">Uncharacterized protein</fullName>
    </submittedName>
</protein>
<accession>A0A2N1IUX0</accession>
<dbReference type="AlphaFoldDB" id="A0A2N1IUX0"/>
<comment type="caution">
    <text evidence="1">The sequence shown here is derived from an EMBL/GenBank/DDBJ whole genome shotgun (WGS) entry which is preliminary data.</text>
</comment>